<dbReference type="SUPFAM" id="SSF55073">
    <property type="entry name" value="Nucleotide cyclase"/>
    <property type="match status" value="1"/>
</dbReference>
<gene>
    <name evidence="4" type="ORF">MIPYR_40197</name>
</gene>
<feature type="compositionally biased region" description="Basic and acidic residues" evidence="1">
    <location>
        <begin position="366"/>
        <end position="379"/>
    </location>
</feature>
<feature type="compositionally biased region" description="Pro residues" evidence="1">
    <location>
        <begin position="380"/>
        <end position="391"/>
    </location>
</feature>
<feature type="compositionally biased region" description="Basic residues" evidence="1">
    <location>
        <begin position="718"/>
        <end position="732"/>
    </location>
</feature>
<keyword evidence="2" id="KW-0812">Transmembrane</keyword>
<feature type="region of interest" description="Disordered" evidence="1">
    <location>
        <begin position="703"/>
        <end position="1009"/>
    </location>
</feature>
<feature type="compositionally biased region" description="Basic residues" evidence="1">
    <location>
        <begin position="473"/>
        <end position="500"/>
    </location>
</feature>
<protein>
    <recommendedName>
        <fullName evidence="3">GGDEF domain-containing protein</fullName>
    </recommendedName>
</protein>
<feature type="compositionally biased region" description="Basic residues" evidence="1">
    <location>
        <begin position="844"/>
        <end position="859"/>
    </location>
</feature>
<feature type="compositionally biased region" description="Basic and acidic residues" evidence="1">
    <location>
        <begin position="707"/>
        <end position="717"/>
    </location>
</feature>
<dbReference type="InterPro" id="IPR029787">
    <property type="entry name" value="Nucleotide_cyclase"/>
</dbReference>
<feature type="transmembrane region" description="Helical" evidence="2">
    <location>
        <begin position="153"/>
        <end position="174"/>
    </location>
</feature>
<feature type="compositionally biased region" description="Basic and acidic residues" evidence="1">
    <location>
        <begin position="639"/>
        <end position="656"/>
    </location>
</feature>
<feature type="transmembrane region" description="Helical" evidence="2">
    <location>
        <begin position="123"/>
        <end position="147"/>
    </location>
</feature>
<feature type="transmembrane region" description="Helical" evidence="2">
    <location>
        <begin position="186"/>
        <end position="213"/>
    </location>
</feature>
<feature type="compositionally biased region" description="Basic residues" evidence="1">
    <location>
        <begin position="621"/>
        <end position="638"/>
    </location>
</feature>
<feature type="transmembrane region" description="Helical" evidence="2">
    <location>
        <begin position="41"/>
        <end position="65"/>
    </location>
</feature>
<feature type="compositionally biased region" description="Gly residues" evidence="1">
    <location>
        <begin position="808"/>
        <end position="819"/>
    </location>
</feature>
<feature type="compositionally biased region" description="Basic residues" evidence="1">
    <location>
        <begin position="657"/>
        <end position="670"/>
    </location>
</feature>
<keyword evidence="2" id="KW-1133">Transmembrane helix</keyword>
<feature type="compositionally biased region" description="Basic residues" evidence="1">
    <location>
        <begin position="990"/>
        <end position="1000"/>
    </location>
</feature>
<keyword evidence="2" id="KW-0472">Membrane</keyword>
<name>A0A1Y5P459_9MICO</name>
<feature type="region of interest" description="Disordered" evidence="1">
    <location>
        <begin position="361"/>
        <end position="428"/>
    </location>
</feature>
<feature type="compositionally biased region" description="Basic residues" evidence="1">
    <location>
        <begin position="908"/>
        <end position="920"/>
    </location>
</feature>
<dbReference type="InterPro" id="IPR043128">
    <property type="entry name" value="Rev_trsase/Diguanyl_cyclase"/>
</dbReference>
<organism evidence="4">
    <name type="scientific">uncultured Microbacterium sp</name>
    <dbReference type="NCBI Taxonomy" id="191216"/>
    <lineage>
        <taxon>Bacteria</taxon>
        <taxon>Bacillati</taxon>
        <taxon>Actinomycetota</taxon>
        <taxon>Actinomycetes</taxon>
        <taxon>Micrococcales</taxon>
        <taxon>Microbacteriaceae</taxon>
        <taxon>Microbacterium</taxon>
        <taxon>environmental samples</taxon>
    </lineage>
</organism>
<dbReference type="Gene3D" id="3.30.70.270">
    <property type="match status" value="1"/>
</dbReference>
<evidence type="ECO:0000259" key="3">
    <source>
        <dbReference type="PROSITE" id="PS50887"/>
    </source>
</evidence>
<feature type="domain" description="GGDEF" evidence="3">
    <location>
        <begin position="249"/>
        <end position="380"/>
    </location>
</feature>
<dbReference type="InterPro" id="IPR000160">
    <property type="entry name" value="GGDEF_dom"/>
</dbReference>
<feature type="transmembrane region" description="Helical" evidence="2">
    <location>
        <begin position="96"/>
        <end position="116"/>
    </location>
</feature>
<dbReference type="PROSITE" id="PS50887">
    <property type="entry name" value="GGDEF"/>
    <property type="match status" value="1"/>
</dbReference>
<evidence type="ECO:0000256" key="2">
    <source>
        <dbReference type="SAM" id="Phobius"/>
    </source>
</evidence>
<evidence type="ECO:0000256" key="1">
    <source>
        <dbReference type="SAM" id="MobiDB-lite"/>
    </source>
</evidence>
<feature type="compositionally biased region" description="Basic residues" evidence="1">
    <location>
        <begin position="561"/>
        <end position="606"/>
    </location>
</feature>
<dbReference type="AlphaFoldDB" id="A0A1Y5P459"/>
<feature type="region of interest" description="Disordered" evidence="1">
    <location>
        <begin position="469"/>
        <end position="500"/>
    </location>
</feature>
<feature type="compositionally biased region" description="Basic residues" evidence="1">
    <location>
        <begin position="780"/>
        <end position="793"/>
    </location>
</feature>
<feature type="compositionally biased region" description="Low complexity" evidence="1">
    <location>
        <begin position="737"/>
        <end position="749"/>
    </location>
</feature>
<proteinExistence type="predicted"/>
<feature type="compositionally biased region" description="Basic and acidic residues" evidence="1">
    <location>
        <begin position="870"/>
        <end position="887"/>
    </location>
</feature>
<evidence type="ECO:0000313" key="4">
    <source>
        <dbReference type="EMBL" id="SBS73486.1"/>
    </source>
</evidence>
<accession>A0A1Y5P459</accession>
<feature type="transmembrane region" description="Helical" evidence="2">
    <location>
        <begin position="12"/>
        <end position="35"/>
    </location>
</feature>
<sequence>MNTFLSAEPFGILLALCAVVSVCVVLVATLGFLTLPVPATTLWTSALALALVASWAAETATAFGLPPSARTIALAPLTGVPAMVWSGFRASRGARTYAWIGPAIAVVGGGLLWWLQNASTARLALFLQLTAAAVFAVILVIELVVVAPLYRRLTAPTVVASSLLPIIVIAAIIVEITTGGSTALDAVHALISIAVIVYLVAFTATVLSLVATWRAAPSTTGMADAVLSAPQFATLATERLRRIQSRGERTWTFVDFRMDELRKIRAATGDVAVETVTGHFERAIAAVFPADADLGRGEPGQVLVLVSLPAVAASESVRTVLTRLRDDYEGNPLAVRLTASAGVVPIDPEATDLAQLRRAAESAVETARDEGGDRWHRVDSPPPPPSTPLPPHDFFRTRPLRGPGRSARRRRPPRGDLPPVPRVAAAQRVHRRRRLLRDLGVPHHVTAPPRAGADGPHRARIVLDPPGAEAHARVGRRRHGVRDRRVADRRRRARRARTAGRGSRHLLLQLALDRDRRVLLHGRAAGGVPQPLVARPGGAVLPALAAAAAPVPAAPGTLAAHTRRARRRRGIGRVGRRAPRHRGAHPHLLRHRQSRLRSAARRRARLRVAGCRGADSAAPRAAHRRGRPRRGGARGPRRPRVDDADHGCPDLPGDPRRRLRPRRRDRRRVGAARVGVRSRAGHRTAALDRRALVRDLPVALAAGRAGDGGRDRDDGGCRRARRRRSDRRRPHPRSGCAVVPVRRAAGPRARVPRRRAPDGCPLLIVPRAPAGGRRGDRGRCRAARRNDGRRRRRARDDVGRSRRAGRSGRPGSGGGGGWCGAARTGLDSRRRPPGTAGIGTGPRRPGHRGRRLRYARVRTRPAGYLPGHPRGREGVAVDVDGARDPRPPRGARSAPRLRRRRARDERARRRRHPHRGRPHRGSGPSPRARQRLRAPRLDPGGQSRARRVRGIPSRRLDRRLVLRHRRPHRPAGRRPHPPRRLGREGLRGCRRDRRSARRGRAAAGPLRGRRPAVVHRPRDPVAVAAAGSVVLHEGARAVRRGEAQALVERVRARRALGVHVEHRLLEACVGDRREGA</sequence>
<feature type="compositionally biased region" description="Basic residues" evidence="1">
    <location>
        <begin position="961"/>
        <end position="980"/>
    </location>
</feature>
<reference evidence="4" key="1">
    <citation type="submission" date="2016-03" db="EMBL/GenBank/DDBJ databases">
        <authorList>
            <person name="Ploux O."/>
        </authorList>
    </citation>
    <scope>NUCLEOTIDE SEQUENCE</scope>
    <source>
        <strain evidence="4">UC1</strain>
    </source>
</reference>
<feature type="region of interest" description="Disordered" evidence="1">
    <location>
        <begin position="556"/>
        <end position="683"/>
    </location>
</feature>
<dbReference type="EMBL" id="FLQR01000008">
    <property type="protein sequence ID" value="SBS73486.1"/>
    <property type="molecule type" value="Genomic_DNA"/>
</dbReference>